<dbReference type="InterPro" id="IPR001046">
    <property type="entry name" value="NRAMP_fam"/>
</dbReference>
<comment type="caution">
    <text evidence="7">The sequence shown here is derived from an EMBL/GenBank/DDBJ whole genome shotgun (WGS) entry which is preliminary data.</text>
</comment>
<keyword evidence="8" id="KW-1185">Reference proteome</keyword>
<keyword evidence="5" id="KW-1133">Transmembrane helix</keyword>
<evidence type="ECO:0000256" key="3">
    <source>
        <dbReference type="ARBA" id="ARBA00022448"/>
    </source>
</evidence>
<evidence type="ECO:0000256" key="6">
    <source>
        <dbReference type="ARBA" id="ARBA00023136"/>
    </source>
</evidence>
<evidence type="ECO:0000256" key="1">
    <source>
        <dbReference type="ARBA" id="ARBA00004141"/>
    </source>
</evidence>
<comment type="subcellular location">
    <subcellularLocation>
        <location evidence="1">Membrane</location>
        <topology evidence="1">Multi-pass membrane protein</topology>
    </subcellularLocation>
</comment>
<dbReference type="GO" id="GO:0005381">
    <property type="term" value="F:iron ion transmembrane transporter activity"/>
    <property type="evidence" value="ECO:0007669"/>
    <property type="project" value="TreeGrafter"/>
</dbReference>
<evidence type="ECO:0000256" key="5">
    <source>
        <dbReference type="ARBA" id="ARBA00022989"/>
    </source>
</evidence>
<name>A0A7D9IA29_PARCT</name>
<evidence type="ECO:0000313" key="7">
    <source>
        <dbReference type="EMBL" id="CAB4001239.1"/>
    </source>
</evidence>
<sequence length="131" mass="15145">MNDFLNVLQSLQLPFALLPMLYFTNKVEIMGSFVNGKIMCAFSWVVSIIILGINFFFVGQTLMSLPKNVALLLFISVLVLLYCVFVFLLFYYALEFKFLDRFNCLRNRSGEYEEHKDDDDVVADCGEHVDD</sequence>
<reference evidence="7" key="1">
    <citation type="submission" date="2020-04" db="EMBL/GenBank/DDBJ databases">
        <authorList>
            <person name="Alioto T."/>
            <person name="Alioto T."/>
            <person name="Gomez Garrido J."/>
        </authorList>
    </citation>
    <scope>NUCLEOTIDE SEQUENCE</scope>
    <source>
        <strain evidence="7">A484AB</strain>
    </source>
</reference>
<dbReference type="Pfam" id="PF01566">
    <property type="entry name" value="Nramp"/>
    <property type="match status" value="1"/>
</dbReference>
<gene>
    <name evidence="7" type="ORF">PACLA_8A003327</name>
</gene>
<keyword evidence="4" id="KW-0812">Transmembrane</keyword>
<organism evidence="7 8">
    <name type="scientific">Paramuricea clavata</name>
    <name type="common">Red gorgonian</name>
    <name type="synonym">Violescent sea-whip</name>
    <dbReference type="NCBI Taxonomy" id="317549"/>
    <lineage>
        <taxon>Eukaryota</taxon>
        <taxon>Metazoa</taxon>
        <taxon>Cnidaria</taxon>
        <taxon>Anthozoa</taxon>
        <taxon>Octocorallia</taxon>
        <taxon>Malacalcyonacea</taxon>
        <taxon>Plexauridae</taxon>
        <taxon>Paramuricea</taxon>
    </lineage>
</organism>
<dbReference type="GO" id="GO:0015086">
    <property type="term" value="F:cadmium ion transmembrane transporter activity"/>
    <property type="evidence" value="ECO:0007669"/>
    <property type="project" value="TreeGrafter"/>
</dbReference>
<dbReference type="EMBL" id="CACRXK020004038">
    <property type="protein sequence ID" value="CAB4001239.1"/>
    <property type="molecule type" value="Genomic_DNA"/>
</dbReference>
<dbReference type="GO" id="GO:0005384">
    <property type="term" value="F:manganese ion transmembrane transporter activity"/>
    <property type="evidence" value="ECO:0007669"/>
    <property type="project" value="TreeGrafter"/>
</dbReference>
<keyword evidence="3" id="KW-0813">Transport</keyword>
<dbReference type="PANTHER" id="PTHR11706">
    <property type="entry name" value="SOLUTE CARRIER PROTEIN FAMILY 11 MEMBER"/>
    <property type="match status" value="1"/>
</dbReference>
<dbReference type="OrthoDB" id="409173at2759"/>
<accession>A0A7D9IA29</accession>
<evidence type="ECO:0000256" key="4">
    <source>
        <dbReference type="ARBA" id="ARBA00022692"/>
    </source>
</evidence>
<evidence type="ECO:0000313" key="8">
    <source>
        <dbReference type="Proteomes" id="UP001152795"/>
    </source>
</evidence>
<protein>
    <submittedName>
        <fullName evidence="7">Natural resistance-associated macrophage 2-like</fullName>
    </submittedName>
</protein>
<proteinExistence type="inferred from homology"/>
<dbReference type="PANTHER" id="PTHR11706:SF33">
    <property type="entry name" value="NATURAL RESISTANCE-ASSOCIATED MACROPHAGE PROTEIN 2"/>
    <property type="match status" value="1"/>
</dbReference>
<evidence type="ECO:0000256" key="2">
    <source>
        <dbReference type="ARBA" id="ARBA00006670"/>
    </source>
</evidence>
<dbReference type="AlphaFoldDB" id="A0A7D9IA29"/>
<keyword evidence="6" id="KW-0472">Membrane</keyword>
<comment type="similarity">
    <text evidence="2">Belongs to the NRAMP family.</text>
</comment>
<dbReference type="GO" id="GO:0010008">
    <property type="term" value="C:endosome membrane"/>
    <property type="evidence" value="ECO:0007669"/>
    <property type="project" value="TreeGrafter"/>
</dbReference>
<dbReference type="Proteomes" id="UP001152795">
    <property type="component" value="Unassembled WGS sequence"/>
</dbReference>
<dbReference type="GO" id="GO:0005886">
    <property type="term" value="C:plasma membrane"/>
    <property type="evidence" value="ECO:0007669"/>
    <property type="project" value="TreeGrafter"/>
</dbReference>